<dbReference type="RefSeq" id="XP_022473802.1">
    <property type="nucleotide sequence ID" value="XM_022619738.1"/>
</dbReference>
<organism evidence="4 5">
    <name type="scientific">Colletotrichum orchidophilum</name>
    <dbReference type="NCBI Taxonomy" id="1209926"/>
    <lineage>
        <taxon>Eukaryota</taxon>
        <taxon>Fungi</taxon>
        <taxon>Dikarya</taxon>
        <taxon>Ascomycota</taxon>
        <taxon>Pezizomycotina</taxon>
        <taxon>Sordariomycetes</taxon>
        <taxon>Hypocreomycetidae</taxon>
        <taxon>Glomerellales</taxon>
        <taxon>Glomerellaceae</taxon>
        <taxon>Colletotrichum</taxon>
    </lineage>
</organism>
<evidence type="ECO:0000256" key="1">
    <source>
        <dbReference type="SAM" id="MobiDB-lite"/>
    </source>
</evidence>
<dbReference type="STRING" id="1209926.A0A1G4B5P0"/>
<sequence>MATVYQMSILVFNLLFFPLFPTFTNAQNPIPFEAKWSPANFSPDGPWQAVQATLGADFELALYPGHTFQSWIIQTGYCKLNNSNGCYASKAGTYNSAEASQNGLLVSIDGCAPYLTLPKSTCDNIASHLPVLYDAKLGLYLWDTDSTAYNQIVSSATTLSFTFLSGINTKPITIRVPFVHLNLTLSEPLTESPTPYFPCFNSGTGRYALGRAFLQDAFLGANWGQSKWWLGQAPGPNIQLSSSIIPIDEADTVIKAGNKNWEESWKGAWKVLATDKDNGTTPVGSPTDNRQPTPASNLSTGAIAGIAVGYVAAVVVVGLGILLWRRRTRKERKPMIQREPPQHVDDGLQYDTRPSPQTEPVEAYGSIPTYKWRTNDGKQSDLPEDPHSGRVELP</sequence>
<dbReference type="AlphaFoldDB" id="A0A1G4B5P0"/>
<dbReference type="SUPFAM" id="SSF50630">
    <property type="entry name" value="Acid proteases"/>
    <property type="match status" value="1"/>
</dbReference>
<dbReference type="GeneID" id="34561248"/>
<keyword evidence="2" id="KW-0472">Membrane</keyword>
<feature type="region of interest" description="Disordered" evidence="1">
    <location>
        <begin position="331"/>
        <end position="394"/>
    </location>
</feature>
<keyword evidence="2" id="KW-0812">Transmembrane</keyword>
<dbReference type="OrthoDB" id="4074350at2759"/>
<keyword evidence="5" id="KW-1185">Reference proteome</keyword>
<feature type="compositionally biased region" description="Basic and acidic residues" evidence="1">
    <location>
        <begin position="373"/>
        <end position="394"/>
    </location>
</feature>
<feature type="compositionally biased region" description="Basic and acidic residues" evidence="1">
    <location>
        <begin position="333"/>
        <end position="346"/>
    </location>
</feature>
<feature type="compositionally biased region" description="Polar residues" evidence="1">
    <location>
        <begin position="279"/>
        <end position="296"/>
    </location>
</feature>
<gene>
    <name evidence="4" type="ORF">CORC01_08103</name>
</gene>
<evidence type="ECO:0000256" key="2">
    <source>
        <dbReference type="SAM" id="Phobius"/>
    </source>
</evidence>
<evidence type="ECO:0000256" key="3">
    <source>
        <dbReference type="SAM" id="SignalP"/>
    </source>
</evidence>
<feature type="signal peptide" evidence="3">
    <location>
        <begin position="1"/>
        <end position="26"/>
    </location>
</feature>
<dbReference type="EMBL" id="MJBS01000067">
    <property type="protein sequence ID" value="OHE96646.1"/>
    <property type="molecule type" value="Genomic_DNA"/>
</dbReference>
<feature type="transmembrane region" description="Helical" evidence="2">
    <location>
        <begin position="302"/>
        <end position="324"/>
    </location>
</feature>
<keyword evidence="2" id="KW-1133">Transmembrane helix</keyword>
<feature type="chain" id="PRO_5009602489" description="Peptidase A1 domain-containing protein" evidence="3">
    <location>
        <begin position="27"/>
        <end position="394"/>
    </location>
</feature>
<proteinExistence type="predicted"/>
<evidence type="ECO:0000313" key="5">
    <source>
        <dbReference type="Proteomes" id="UP000176998"/>
    </source>
</evidence>
<comment type="caution">
    <text evidence="4">The sequence shown here is derived from an EMBL/GenBank/DDBJ whole genome shotgun (WGS) entry which is preliminary data.</text>
</comment>
<evidence type="ECO:0008006" key="6">
    <source>
        <dbReference type="Google" id="ProtNLM"/>
    </source>
</evidence>
<dbReference type="Proteomes" id="UP000176998">
    <property type="component" value="Unassembled WGS sequence"/>
</dbReference>
<evidence type="ECO:0000313" key="4">
    <source>
        <dbReference type="EMBL" id="OHE96646.1"/>
    </source>
</evidence>
<protein>
    <recommendedName>
        <fullName evidence="6">Peptidase A1 domain-containing protein</fullName>
    </recommendedName>
</protein>
<keyword evidence="3" id="KW-0732">Signal</keyword>
<reference evidence="4 5" key="1">
    <citation type="submission" date="2016-09" db="EMBL/GenBank/DDBJ databases">
        <authorList>
            <person name="Capua I."/>
            <person name="De Benedictis P."/>
            <person name="Joannis T."/>
            <person name="Lombin L.H."/>
            <person name="Cattoli G."/>
        </authorList>
    </citation>
    <scope>NUCLEOTIDE SEQUENCE [LARGE SCALE GENOMIC DNA]</scope>
    <source>
        <strain evidence="4 5">IMI 309357</strain>
    </source>
</reference>
<accession>A0A1G4B5P0</accession>
<name>A0A1G4B5P0_9PEZI</name>
<feature type="region of interest" description="Disordered" evidence="1">
    <location>
        <begin position="275"/>
        <end position="296"/>
    </location>
</feature>
<dbReference type="Gene3D" id="2.40.70.10">
    <property type="entry name" value="Acid Proteases"/>
    <property type="match status" value="1"/>
</dbReference>
<dbReference type="InterPro" id="IPR021109">
    <property type="entry name" value="Peptidase_aspartic_dom_sf"/>
</dbReference>